<dbReference type="HOGENOM" id="CLU_1121261_0_0_1"/>
<dbReference type="EMBL" id="AAZO01001045">
    <property type="status" value="NOT_ANNOTATED_CDS"/>
    <property type="molecule type" value="Genomic_DNA"/>
</dbReference>
<sequence>MSLPQIFNFQFVKSFITSGLYNLNLQKNKLLLTNSHKNFNRILSYRFFFDENHSNTNQDDVNRRSTSKKSQATIVINKKTVVKKKFPTTPKIVLINPDNTKSFLYLEEAQKIAKSKNLTLMKTGNVEKEKPVYNLCREDKKSSSSLKAKKMYIASDISENDLSIKAKKIIQTILKGKIYEVIILADQTDKSLMPKIQESLRKSIEPHGSIKIEADSKSKIKLLVTPNKNSISDAKTDTDINTQNENLK</sequence>
<dbReference type="InParanoid" id="E0VCI9"/>
<dbReference type="OrthoDB" id="21573at2759"/>
<dbReference type="EnsemblMetazoa" id="PHUM087580-RA">
    <property type="protein sequence ID" value="PHUM087580-PA"/>
    <property type="gene ID" value="PHUM087580"/>
</dbReference>
<dbReference type="CTD" id="8231656"/>
<name>E0VCI9_PEDHC</name>
<dbReference type="VEuPathDB" id="VectorBase:PHUM087580"/>
<dbReference type="Proteomes" id="UP000009046">
    <property type="component" value="Unassembled WGS sequence"/>
</dbReference>
<evidence type="ECO:0000313" key="3">
    <source>
        <dbReference type="Proteomes" id="UP000009046"/>
    </source>
</evidence>
<accession>E0VCI9</accession>
<dbReference type="FunCoup" id="E0VCI9">
    <property type="interactions" value="56"/>
</dbReference>
<reference evidence="1" key="1">
    <citation type="submission" date="2007-04" db="EMBL/GenBank/DDBJ databases">
        <title>Annotation of Pediculus humanus corporis strain USDA.</title>
        <authorList>
            <person name="Kirkness E."/>
            <person name="Hannick L."/>
            <person name="Hass B."/>
            <person name="Bruggner R."/>
            <person name="Lawson D."/>
            <person name="Bidwell S."/>
            <person name="Joardar V."/>
            <person name="Caler E."/>
            <person name="Walenz B."/>
            <person name="Inman J."/>
            <person name="Schobel S."/>
            <person name="Galinsky K."/>
            <person name="Amedeo P."/>
            <person name="Strausberg R."/>
        </authorList>
    </citation>
    <scope>NUCLEOTIDE SEQUENCE</scope>
    <source>
        <strain evidence="1">USDA</strain>
    </source>
</reference>
<dbReference type="AlphaFoldDB" id="E0VCI9"/>
<gene>
    <name evidence="2" type="primary">8231656</name>
    <name evidence="1" type="ORF">Phum_PHUM087580</name>
</gene>
<protein>
    <recommendedName>
        <fullName evidence="4">Translation initiation factor IF-3</fullName>
    </recommendedName>
</protein>
<dbReference type="RefSeq" id="XP_002423833.1">
    <property type="nucleotide sequence ID" value="XM_002423788.1"/>
</dbReference>
<proteinExistence type="predicted"/>
<reference evidence="1" key="2">
    <citation type="submission" date="2007-04" db="EMBL/GenBank/DDBJ databases">
        <title>The genome of the human body louse.</title>
        <authorList>
            <consortium name="The Human Body Louse Genome Consortium"/>
            <person name="Kirkness E."/>
            <person name="Walenz B."/>
            <person name="Hass B."/>
            <person name="Bruggner R."/>
            <person name="Strausberg R."/>
        </authorList>
    </citation>
    <scope>NUCLEOTIDE SEQUENCE</scope>
    <source>
        <strain evidence="1">USDA</strain>
    </source>
</reference>
<organism>
    <name type="scientific">Pediculus humanus subsp. corporis</name>
    <name type="common">Body louse</name>
    <dbReference type="NCBI Taxonomy" id="121224"/>
    <lineage>
        <taxon>Eukaryota</taxon>
        <taxon>Metazoa</taxon>
        <taxon>Ecdysozoa</taxon>
        <taxon>Arthropoda</taxon>
        <taxon>Hexapoda</taxon>
        <taxon>Insecta</taxon>
        <taxon>Pterygota</taxon>
        <taxon>Neoptera</taxon>
        <taxon>Paraneoptera</taxon>
        <taxon>Psocodea</taxon>
        <taxon>Troctomorpha</taxon>
        <taxon>Phthiraptera</taxon>
        <taxon>Anoplura</taxon>
        <taxon>Pediculidae</taxon>
        <taxon>Pediculus</taxon>
    </lineage>
</organism>
<dbReference type="EMBL" id="DS235053">
    <property type="protein sequence ID" value="EEB11095.1"/>
    <property type="molecule type" value="Genomic_DNA"/>
</dbReference>
<evidence type="ECO:0000313" key="1">
    <source>
        <dbReference type="EMBL" id="EEB11095.1"/>
    </source>
</evidence>
<evidence type="ECO:0000313" key="2">
    <source>
        <dbReference type="EnsemblMetazoa" id="PHUM087580-PA"/>
    </source>
</evidence>
<reference evidence="2" key="3">
    <citation type="submission" date="2021-02" db="UniProtKB">
        <authorList>
            <consortium name="EnsemblMetazoa"/>
        </authorList>
    </citation>
    <scope>IDENTIFICATION</scope>
    <source>
        <strain evidence="2">USDA</strain>
    </source>
</reference>
<dbReference type="KEGG" id="phu:Phum_PHUM087580"/>
<keyword evidence="3" id="KW-1185">Reference proteome</keyword>
<evidence type="ECO:0008006" key="4">
    <source>
        <dbReference type="Google" id="ProtNLM"/>
    </source>
</evidence>
<dbReference type="GeneID" id="8231656"/>